<proteinExistence type="predicted"/>
<keyword evidence="2" id="KW-1185">Reference proteome</keyword>
<accession>A0A1M7HCB4</accession>
<reference evidence="2" key="1">
    <citation type="submission" date="2016-11" db="EMBL/GenBank/DDBJ databases">
        <authorList>
            <person name="Varghese N."/>
            <person name="Submissions S."/>
        </authorList>
    </citation>
    <scope>NUCLEOTIDE SEQUENCE [LARGE SCALE GENOMIC DNA]</scope>
    <source>
        <strain evidence="2">ACAM 48</strain>
    </source>
</reference>
<evidence type="ECO:0000313" key="2">
    <source>
        <dbReference type="Proteomes" id="UP000190235"/>
    </source>
</evidence>
<evidence type="ECO:0000313" key="1">
    <source>
        <dbReference type="EMBL" id="SHM26058.1"/>
    </source>
</evidence>
<dbReference type="Proteomes" id="UP000190235">
    <property type="component" value="Chromosome I"/>
</dbReference>
<name>A0A1M7HCB4_9FLAO</name>
<protein>
    <submittedName>
        <fullName evidence="1">Uncharacterized protein</fullName>
    </submittedName>
</protein>
<sequence length="73" mass="8518">MILLNSVWKTFGLSISRMKKESRYCAYYDNLEKLYIEIILAFLSRNTILGKDLVKSNLDNMLFGNINRIKPVS</sequence>
<gene>
    <name evidence="1" type="ORF">SAMN05878281_0073</name>
</gene>
<organism evidence="1 2">
    <name type="scientific">Salegentibacter salegens</name>
    <dbReference type="NCBI Taxonomy" id="143223"/>
    <lineage>
        <taxon>Bacteria</taxon>
        <taxon>Pseudomonadati</taxon>
        <taxon>Bacteroidota</taxon>
        <taxon>Flavobacteriia</taxon>
        <taxon>Flavobacteriales</taxon>
        <taxon>Flavobacteriaceae</taxon>
        <taxon>Salegentibacter</taxon>
    </lineage>
</organism>
<dbReference type="AlphaFoldDB" id="A0A1M7HCB4"/>
<dbReference type="EMBL" id="LT670848">
    <property type="protein sequence ID" value="SHM26058.1"/>
    <property type="molecule type" value="Genomic_DNA"/>
</dbReference>